<dbReference type="PANTHER" id="PTHR35038">
    <property type="entry name" value="DISSIMILATORY SULFITE REDUCTASE SIRA"/>
    <property type="match status" value="1"/>
</dbReference>
<dbReference type="Gene3D" id="1.10.1130.10">
    <property type="entry name" value="Flavocytochrome C3, Chain A"/>
    <property type="match status" value="1"/>
</dbReference>
<gene>
    <name evidence="4" type="ORF">EZM97_15095</name>
</gene>
<feature type="chain" id="PRO_5020482770" evidence="2">
    <location>
        <begin position="31"/>
        <end position="379"/>
    </location>
</feature>
<dbReference type="RefSeq" id="WP_131408044.1">
    <property type="nucleotide sequence ID" value="NZ_SJTG01000002.1"/>
</dbReference>
<protein>
    <submittedName>
        <fullName evidence="4">DmsE family decaheme c-type cytochrome</fullName>
    </submittedName>
</protein>
<dbReference type="EMBL" id="SJTG01000002">
    <property type="protein sequence ID" value="TCI10227.1"/>
    <property type="molecule type" value="Genomic_DNA"/>
</dbReference>
<reference evidence="4 5" key="1">
    <citation type="submission" date="2019-02" db="EMBL/GenBank/DDBJ databases">
        <title>Dyella amyloliquefaciens sp. nov., isolated from forest soil.</title>
        <authorList>
            <person name="Gao Z.-H."/>
            <person name="Qiu L.-H."/>
        </authorList>
    </citation>
    <scope>NUCLEOTIDE SEQUENCE [LARGE SCALE GENOMIC DNA]</scope>
    <source>
        <strain evidence="4 5">KACC 12747</strain>
    </source>
</reference>
<sequence length="379" mass="39766">MRVIVLFCTTLLSVLLGVGGLLLGSPGAQAQQAAAGKASTTEVGHSTSSGLSQSDITKMLPATDMGANAARQRDPNLPLVSDSVATPFDAAPIPPNPLAPKADAIGAKTCIACHAQENIQASHSLHVASFRVGAANSGPQAACETCHGPGSEHARNPTAPGSIIAFTHDAKTPPQVQAGVCLGCHAGGARQHWIGSIHQNRGLSCSDCHNPMTRLSPEGVLAKASINEVCASCHQDIRAKFNRRSHMPLPEGQMACTDCHNPHGSITKPLLKTDTVNETCYSCHAEKRGPFLFEHAPVRENCLNCHDVHGSNQQTLLVAPVPMLCQQCHTMTLHPNDLQSPAGLATGPHPDERLIGRGCLTCHSNIHGSNNPSGPNFHQ</sequence>
<feature type="signal peptide" evidence="2">
    <location>
        <begin position="1"/>
        <end position="30"/>
    </location>
</feature>
<dbReference type="Pfam" id="PF09699">
    <property type="entry name" value="Paired_CXXCH_1"/>
    <property type="match status" value="3"/>
</dbReference>
<feature type="domain" description="Doubled CXXCH motif" evidence="3">
    <location>
        <begin position="204"/>
        <end position="238"/>
    </location>
</feature>
<feature type="domain" description="Doubled CXXCH motif" evidence="3">
    <location>
        <begin position="246"/>
        <end position="288"/>
    </location>
</feature>
<comment type="caution">
    <text evidence="4">The sequence shown here is derived from an EMBL/GenBank/DDBJ whole genome shotgun (WGS) entry which is preliminary data.</text>
</comment>
<evidence type="ECO:0000313" key="4">
    <source>
        <dbReference type="EMBL" id="TCI10227.1"/>
    </source>
</evidence>
<dbReference type="Gene3D" id="3.90.10.10">
    <property type="entry name" value="Cytochrome C3"/>
    <property type="match status" value="1"/>
</dbReference>
<organism evidence="4 5">
    <name type="scientific">Dyella soli</name>
    <dbReference type="NCBI Taxonomy" id="522319"/>
    <lineage>
        <taxon>Bacteria</taxon>
        <taxon>Pseudomonadati</taxon>
        <taxon>Pseudomonadota</taxon>
        <taxon>Gammaproteobacteria</taxon>
        <taxon>Lysobacterales</taxon>
        <taxon>Rhodanobacteraceae</taxon>
        <taxon>Dyella</taxon>
    </lineage>
</organism>
<dbReference type="AlphaFoldDB" id="A0A4R0YMV3"/>
<dbReference type="Proteomes" id="UP000291822">
    <property type="component" value="Unassembled WGS sequence"/>
</dbReference>
<dbReference type="InterPro" id="IPR010177">
    <property type="entry name" value="Paired_CXXCH_1"/>
</dbReference>
<dbReference type="InterPro" id="IPR020015">
    <property type="entry name" value="Decahaem_cyt-c_DmsE"/>
</dbReference>
<evidence type="ECO:0000313" key="5">
    <source>
        <dbReference type="Proteomes" id="UP000291822"/>
    </source>
</evidence>
<name>A0A4R0YMV3_9GAMM</name>
<dbReference type="NCBIfam" id="TIGR03508">
    <property type="entry name" value="decahem_SO"/>
    <property type="match status" value="1"/>
</dbReference>
<dbReference type="SUPFAM" id="SSF48695">
    <property type="entry name" value="Multiheme cytochromes"/>
    <property type="match status" value="1"/>
</dbReference>
<feature type="domain" description="Doubled CXXCH motif" evidence="3">
    <location>
        <begin position="295"/>
        <end position="330"/>
    </location>
</feature>
<evidence type="ECO:0000256" key="2">
    <source>
        <dbReference type="SAM" id="SignalP"/>
    </source>
</evidence>
<dbReference type="Gene3D" id="1.10.287.3080">
    <property type="match status" value="1"/>
</dbReference>
<keyword evidence="1 2" id="KW-0732">Signal</keyword>
<evidence type="ECO:0000259" key="3">
    <source>
        <dbReference type="Pfam" id="PF09699"/>
    </source>
</evidence>
<accession>A0A4R0YMV3</accession>
<evidence type="ECO:0000256" key="1">
    <source>
        <dbReference type="ARBA" id="ARBA00022729"/>
    </source>
</evidence>
<dbReference type="InterPro" id="IPR051829">
    <property type="entry name" value="Multiheme_Cytochr_ET"/>
</dbReference>
<proteinExistence type="predicted"/>
<dbReference type="InterPro" id="IPR036280">
    <property type="entry name" value="Multihaem_cyt_sf"/>
</dbReference>
<dbReference type="NCBIfam" id="TIGR01905">
    <property type="entry name" value="paired_CXXCH_1"/>
    <property type="match status" value="2"/>
</dbReference>
<keyword evidence="5" id="KW-1185">Reference proteome</keyword>
<dbReference type="PANTHER" id="PTHR35038:SF8">
    <property type="entry name" value="C-TYPE POLYHEME CYTOCHROME OMCC"/>
    <property type="match status" value="1"/>
</dbReference>